<feature type="active site" evidence="7">
    <location>
        <position position="127"/>
    </location>
</feature>
<dbReference type="OrthoDB" id="9794429at2"/>
<dbReference type="PANTHER" id="PTHR22960:SF29">
    <property type="entry name" value="CYCLIC PYRANOPTERIN MONOPHOSPHATE SYNTHASE"/>
    <property type="match status" value="1"/>
</dbReference>
<organism evidence="9 10">
    <name type="scientific">Novosphingobium malaysiense</name>
    <dbReference type="NCBI Taxonomy" id="1348853"/>
    <lineage>
        <taxon>Bacteria</taxon>
        <taxon>Pseudomonadati</taxon>
        <taxon>Pseudomonadota</taxon>
        <taxon>Alphaproteobacteria</taxon>
        <taxon>Sphingomonadales</taxon>
        <taxon>Sphingomonadaceae</taxon>
        <taxon>Novosphingobium</taxon>
    </lineage>
</organism>
<dbReference type="CDD" id="cd01420">
    <property type="entry name" value="MoaC_PE"/>
    <property type="match status" value="1"/>
</dbReference>
<keyword evidence="10" id="KW-1185">Reference proteome</keyword>
<dbReference type="NCBIfam" id="TIGR00581">
    <property type="entry name" value="moaC"/>
    <property type="match status" value="1"/>
</dbReference>
<sequence>MGKSLTHIDSEGSARMVDVGAKAETQRVAVASGRITMTVEALAAIRAGDAPKGDVLGTARIAGIMAAKKTSDLIPMCHPLMIDAVNVDFTFEDDAIRATATAALTGKTGVEMEAITGVSVALLTIYDMAKALDKGMVIGEIRLIEKRGGKSGHWKADLGKADPGKADIS</sequence>
<dbReference type="NCBIfam" id="NF006870">
    <property type="entry name" value="PRK09364.1"/>
    <property type="match status" value="1"/>
</dbReference>
<protein>
    <recommendedName>
        <fullName evidence="3 7">Cyclic pyranopterin monophosphate synthase</fullName>
        <ecNumber evidence="3 7">4.6.1.17</ecNumber>
    </recommendedName>
    <alternativeName>
        <fullName evidence="7">Molybdenum cofactor biosynthesis protein C</fullName>
    </alternativeName>
</protein>
<evidence type="ECO:0000256" key="4">
    <source>
        <dbReference type="ARBA" id="ARBA00023150"/>
    </source>
</evidence>
<evidence type="ECO:0000256" key="5">
    <source>
        <dbReference type="ARBA" id="ARBA00023239"/>
    </source>
</evidence>
<comment type="pathway">
    <text evidence="2 7">Cofactor biosynthesis; molybdopterin biosynthesis.</text>
</comment>
<dbReference type="InterPro" id="IPR002820">
    <property type="entry name" value="Mopterin_CF_biosynth-C_dom"/>
</dbReference>
<reference evidence="9 10" key="1">
    <citation type="submission" date="2014-10" db="EMBL/GenBank/DDBJ databases">
        <title>Genome sequence of Novosphingobium malaysiense MUSC 273(T).</title>
        <authorList>
            <person name="Lee L.-H."/>
        </authorList>
    </citation>
    <scope>NUCLEOTIDE SEQUENCE [LARGE SCALE GENOMIC DNA]</scope>
    <source>
        <strain evidence="9 10">MUSC 273</strain>
    </source>
</reference>
<dbReference type="InterPro" id="IPR050105">
    <property type="entry name" value="MoCo_biosynth_MoaA/MoaC"/>
</dbReference>
<comment type="catalytic activity">
    <reaction evidence="1 7">
        <text>(8S)-3',8-cyclo-7,8-dihydroguanosine 5'-triphosphate = cyclic pyranopterin phosphate + diphosphate</text>
        <dbReference type="Rhea" id="RHEA:49580"/>
        <dbReference type="ChEBI" id="CHEBI:33019"/>
        <dbReference type="ChEBI" id="CHEBI:59648"/>
        <dbReference type="ChEBI" id="CHEBI:131766"/>
        <dbReference type="EC" id="4.6.1.17"/>
    </reaction>
</comment>
<evidence type="ECO:0000313" key="9">
    <source>
        <dbReference type="EMBL" id="KHK91581.1"/>
    </source>
</evidence>
<dbReference type="EC" id="4.6.1.17" evidence="3 7"/>
<dbReference type="InterPro" id="IPR023045">
    <property type="entry name" value="MoaC"/>
</dbReference>
<comment type="subunit">
    <text evidence="7">Homohexamer; trimer of dimers.</text>
</comment>
<evidence type="ECO:0000313" key="10">
    <source>
        <dbReference type="Proteomes" id="UP000031057"/>
    </source>
</evidence>
<dbReference type="HAMAP" id="MF_01224_B">
    <property type="entry name" value="MoaC_B"/>
    <property type="match status" value="1"/>
</dbReference>
<dbReference type="UniPathway" id="UPA00344"/>
<comment type="caution">
    <text evidence="9">The sequence shown here is derived from an EMBL/GenBank/DDBJ whole genome shotgun (WGS) entry which is preliminary data.</text>
</comment>
<feature type="binding site" evidence="7">
    <location>
        <begin position="112"/>
        <end position="113"/>
    </location>
    <ligand>
        <name>substrate</name>
    </ligand>
</feature>
<dbReference type="InterPro" id="IPR047594">
    <property type="entry name" value="MoaC_bact/euk"/>
</dbReference>
<evidence type="ECO:0000259" key="8">
    <source>
        <dbReference type="Pfam" id="PF01967"/>
    </source>
</evidence>
<evidence type="ECO:0000256" key="3">
    <source>
        <dbReference type="ARBA" id="ARBA00012575"/>
    </source>
</evidence>
<evidence type="ECO:0000256" key="7">
    <source>
        <dbReference type="HAMAP-Rule" id="MF_01224"/>
    </source>
</evidence>
<keyword evidence="4 7" id="KW-0501">Molybdenum cofactor biosynthesis</keyword>
<comment type="similarity">
    <text evidence="7">Belongs to the MoaC family.</text>
</comment>
<dbReference type="STRING" id="1348853.LK12_12300"/>
<dbReference type="EMBL" id="JTDI01000003">
    <property type="protein sequence ID" value="KHK91581.1"/>
    <property type="molecule type" value="Genomic_DNA"/>
</dbReference>
<evidence type="ECO:0000256" key="2">
    <source>
        <dbReference type="ARBA" id="ARBA00005046"/>
    </source>
</evidence>
<dbReference type="SUPFAM" id="SSF55040">
    <property type="entry name" value="Molybdenum cofactor biosynthesis protein C, MoaC"/>
    <property type="match status" value="1"/>
</dbReference>
<name>A0A0B1ZM20_9SPHN</name>
<dbReference type="AlphaFoldDB" id="A0A0B1ZM20"/>
<evidence type="ECO:0000256" key="1">
    <source>
        <dbReference type="ARBA" id="ARBA00001637"/>
    </source>
</evidence>
<proteinExistence type="inferred from homology"/>
<dbReference type="PANTHER" id="PTHR22960">
    <property type="entry name" value="MOLYBDOPTERIN COFACTOR SYNTHESIS PROTEIN A"/>
    <property type="match status" value="1"/>
</dbReference>
<comment type="function">
    <text evidence="6 7">Catalyzes the conversion of (8S)-3',8-cyclo-7,8-dihydroguanosine 5'-triphosphate to cyclic pyranopterin monophosphate (cPMP).</text>
</comment>
<dbReference type="GO" id="GO:0006777">
    <property type="term" value="P:Mo-molybdopterin cofactor biosynthetic process"/>
    <property type="evidence" value="ECO:0007669"/>
    <property type="project" value="UniProtKB-UniRule"/>
</dbReference>
<accession>A0A0B1ZM20</accession>
<dbReference type="Proteomes" id="UP000031057">
    <property type="component" value="Unassembled WGS sequence"/>
</dbReference>
<dbReference type="Pfam" id="PF01967">
    <property type="entry name" value="MoaC"/>
    <property type="match status" value="1"/>
</dbReference>
<dbReference type="GO" id="GO:0061799">
    <property type="term" value="F:cyclic pyranopterin monophosphate synthase activity"/>
    <property type="evidence" value="ECO:0007669"/>
    <property type="project" value="UniProtKB-UniRule"/>
</dbReference>
<keyword evidence="5 7" id="KW-0456">Lyase</keyword>
<feature type="domain" description="Molybdopterin cofactor biosynthesis C (MoaC)" evidence="8">
    <location>
        <begin position="16"/>
        <end position="149"/>
    </location>
</feature>
<dbReference type="Gene3D" id="3.30.70.640">
    <property type="entry name" value="Molybdopterin cofactor biosynthesis C (MoaC) domain"/>
    <property type="match status" value="1"/>
</dbReference>
<dbReference type="RefSeq" id="WP_039284057.1">
    <property type="nucleotide sequence ID" value="NZ_JTDI01000003.1"/>
</dbReference>
<feature type="binding site" evidence="7">
    <location>
        <begin position="76"/>
        <end position="78"/>
    </location>
    <ligand>
        <name>substrate</name>
    </ligand>
</feature>
<gene>
    <name evidence="7 9" type="primary">moaC</name>
    <name evidence="9" type="ORF">LK12_12300</name>
</gene>
<evidence type="ECO:0000256" key="6">
    <source>
        <dbReference type="ARBA" id="ARBA00055087"/>
    </source>
</evidence>
<dbReference type="InterPro" id="IPR036522">
    <property type="entry name" value="MoaC_sf"/>
</dbReference>